<name>A0A0W0FGI2_MONRR</name>
<reference evidence="2 3" key="1">
    <citation type="submission" date="2015-12" db="EMBL/GenBank/DDBJ databases">
        <title>Draft genome sequence of Moniliophthora roreri, the causal agent of frosty pod rot of cacao.</title>
        <authorList>
            <person name="Aime M.C."/>
            <person name="Diaz-Valderrama J.R."/>
            <person name="Kijpornyongpan T."/>
            <person name="Phillips-Mora W."/>
        </authorList>
    </citation>
    <scope>NUCLEOTIDE SEQUENCE [LARGE SCALE GENOMIC DNA]</scope>
    <source>
        <strain evidence="2 3">MCA 2952</strain>
    </source>
</reference>
<dbReference type="Pfam" id="PF12739">
    <property type="entry name" value="TRAPPC-Trs85"/>
    <property type="match status" value="1"/>
</dbReference>
<evidence type="ECO:0000256" key="1">
    <source>
        <dbReference type="SAM" id="MobiDB-lite"/>
    </source>
</evidence>
<dbReference type="EMBL" id="LATX01001990">
    <property type="protein sequence ID" value="KTB35452.1"/>
    <property type="molecule type" value="Genomic_DNA"/>
</dbReference>
<dbReference type="PANTHER" id="PTHR12975">
    <property type="entry name" value="TRANSPORT PROTEIN TRAPP"/>
    <property type="match status" value="1"/>
</dbReference>
<gene>
    <name evidence="2" type="ORF">WG66_12050</name>
</gene>
<dbReference type="GO" id="GO:1990072">
    <property type="term" value="C:TRAPPIII protein complex"/>
    <property type="evidence" value="ECO:0007669"/>
    <property type="project" value="TreeGrafter"/>
</dbReference>
<evidence type="ECO:0000313" key="3">
    <source>
        <dbReference type="Proteomes" id="UP000054988"/>
    </source>
</evidence>
<feature type="region of interest" description="Disordered" evidence="1">
    <location>
        <begin position="319"/>
        <end position="348"/>
    </location>
</feature>
<feature type="compositionally biased region" description="Low complexity" evidence="1">
    <location>
        <begin position="336"/>
        <end position="348"/>
    </location>
</feature>
<organism evidence="2 3">
    <name type="scientific">Moniliophthora roreri</name>
    <name type="common">Frosty pod rot fungus</name>
    <name type="synonym">Monilia roreri</name>
    <dbReference type="NCBI Taxonomy" id="221103"/>
    <lineage>
        <taxon>Eukaryota</taxon>
        <taxon>Fungi</taxon>
        <taxon>Dikarya</taxon>
        <taxon>Basidiomycota</taxon>
        <taxon>Agaricomycotina</taxon>
        <taxon>Agaricomycetes</taxon>
        <taxon>Agaricomycetidae</taxon>
        <taxon>Agaricales</taxon>
        <taxon>Marasmiineae</taxon>
        <taxon>Marasmiaceae</taxon>
        <taxon>Moniliophthora</taxon>
    </lineage>
</organism>
<dbReference type="PANTHER" id="PTHR12975:SF6">
    <property type="entry name" value="TRAFFICKING PROTEIN PARTICLE COMPLEX SUBUNIT 8"/>
    <property type="match status" value="1"/>
</dbReference>
<evidence type="ECO:0000313" key="2">
    <source>
        <dbReference type="EMBL" id="KTB35452.1"/>
    </source>
</evidence>
<dbReference type="Proteomes" id="UP000054988">
    <property type="component" value="Unassembled WGS sequence"/>
</dbReference>
<comment type="caution">
    <text evidence="2">The sequence shown here is derived from an EMBL/GenBank/DDBJ whole genome shotgun (WGS) entry which is preliminary data.</text>
</comment>
<proteinExistence type="predicted"/>
<feature type="compositionally biased region" description="Pro residues" evidence="1">
    <location>
        <begin position="325"/>
        <end position="335"/>
    </location>
</feature>
<dbReference type="InterPro" id="IPR024420">
    <property type="entry name" value="TRAPP_III_complex_Trs85"/>
</dbReference>
<sequence length="1315" mass="146512">MAPSLPTSLSPHICILSSPDLSDLLAASSLPPLPDVLQSFSPFPQVTTRTTSLTSVSHPSFSLRFSDLKQIETACREDEEQRAARMLDWIGARINQRCARWVEDIEKLGDKQTKTPWWEELKRCAEGDHVPTRNETWNHPAAVILAVSTNSPNPLQAITALHSRSIDLPSWVDPLHLRFTLIIHSKNSSLSDEEAGALYNAVKKQYGLHTYLLPLELPNPPPNPVPVPATLPRLPPPTMDSPEIRPPPTPLVSPANSQVNTPLNTLRMNEKDIQQTARFTREFLVMSLIPWMERCVVEWNENFSSTRRLPSRLFSSTRRLFGSPSPSPSPSPTPGHHPNSSSVSSTPVRSVTINGAIPAATNAQGPPPPQQRRLAEFATILHDLKLAVSVWESLRKEGKGGSDILPLLLSPSPVLELHASNAISSLYGGSSDPTPQAQLRALHLEGERWLVWAAGNSEEATSAVLLAHSAYLSIKKQAKRRAGFWYLSAANRLEKYGIKPLTMYLLRKAHELCRIAPPKELSPSFWDAEGIDSSKSRGFDSIMAGIEHPLARLLYTTGDVSNAIQIFLDLLKTSGSVSTTASIDNGEEHVPITHKDGVYLEDFRVALEHYKSITSNDEQISSLKLSINFCVPQQTSVRYSRRDEGDVQEWIKREEDWKGFCKSRGISESLIKDYKVSLDETFYVDLILRNPYQVEINLANLTVVVREPNAEDPSSSKIFVQAEILDNVTIRPRETRTVPIAVKSSRPASLLITHATYDFLSLLPTTETLSYRGKRLYTTPAQRQKPTYAPDVVLRVEVAEGENKLLANFVDEEQLQLLQGENANLRLWLSNAGKRMISEAWIVASPEDLFWLSGDDDGSVLGVGAINQEETLKCSNTLAAKDPHKIPMSNLQPGDNHEVHLTFNAGGTGERKFCVLVVYREHDKAAFHQVRVTQSFNVKPIFRAFTNAQPAPNVDDLYVVDIQLENMSSKTIQLTQMSTLSPSWSCHSIMDFTPGPILPLQSCQFCFSANPWQAASGTKETMDFVARKLKDVLQGRDVEQTDPPTLSLCSSHVVKTSQSRTLATDVSQHFIFGRRRRVVVQSINSSHPHIHQRAHRYIFPLYNPASLDILISWTIPSEGRSGSHLVSDLDVGAGHAALREILEEAENTKGTRSMYSETQQERMEIFQAIRGSEWNAEMNPLVVQFDAADIIKHDFSQGPCHAPVSITIRNYSLTHKSRFILQLNGDPNSYPPSLTDELPAPYSGRLTHRGLLKPLQNTSLEARLWITRPGSYVLGGWCLKTEVLEPSSATDEGVVVRHRYMQEPPESRVRIVVCG</sequence>
<protein>
    <submittedName>
        <fullName evidence="2">Uncharacterized protein</fullName>
    </submittedName>
</protein>
<dbReference type="eggNOG" id="KOG1938">
    <property type="taxonomic scope" value="Eukaryota"/>
</dbReference>
<accession>A0A0W0FGI2</accession>